<proteinExistence type="predicted"/>
<sequence length="91" mass="9631">MSLIRTILGFVILLILTHAALVYVGVRRAANTVTEAVYSLGALLESPAALLISALPAIQQYLNPNSFFTVALTAAGLYLILYLLLGVGKKG</sequence>
<evidence type="ECO:0000256" key="1">
    <source>
        <dbReference type="SAM" id="Phobius"/>
    </source>
</evidence>
<accession>A0A6J4Q9W3</accession>
<feature type="transmembrane region" description="Helical" evidence="1">
    <location>
        <begin position="6"/>
        <end position="24"/>
    </location>
</feature>
<feature type="transmembrane region" description="Helical" evidence="1">
    <location>
        <begin position="36"/>
        <end position="55"/>
    </location>
</feature>
<evidence type="ECO:0000313" key="2">
    <source>
        <dbReference type="EMBL" id="CAA9438581.1"/>
    </source>
</evidence>
<keyword evidence="1" id="KW-0812">Transmembrane</keyword>
<protein>
    <submittedName>
        <fullName evidence="2">Uncharacterized protein</fullName>
    </submittedName>
</protein>
<organism evidence="2">
    <name type="scientific">uncultured Rubrobacteraceae bacterium</name>
    <dbReference type="NCBI Taxonomy" id="349277"/>
    <lineage>
        <taxon>Bacteria</taxon>
        <taxon>Bacillati</taxon>
        <taxon>Actinomycetota</taxon>
        <taxon>Rubrobacteria</taxon>
        <taxon>Rubrobacterales</taxon>
        <taxon>Rubrobacteraceae</taxon>
        <taxon>environmental samples</taxon>
    </lineage>
</organism>
<gene>
    <name evidence="2" type="ORF">AVDCRST_MAG55-3226</name>
</gene>
<reference evidence="2" key="1">
    <citation type="submission" date="2020-02" db="EMBL/GenBank/DDBJ databases">
        <authorList>
            <person name="Meier V. D."/>
        </authorList>
    </citation>
    <scope>NUCLEOTIDE SEQUENCE</scope>
    <source>
        <strain evidence="2">AVDCRST_MAG55</strain>
    </source>
</reference>
<dbReference type="EMBL" id="CADCUZ010000164">
    <property type="protein sequence ID" value="CAA9438581.1"/>
    <property type="molecule type" value="Genomic_DNA"/>
</dbReference>
<keyword evidence="1" id="KW-1133">Transmembrane helix</keyword>
<name>A0A6J4Q9W3_9ACTN</name>
<keyword evidence="1" id="KW-0472">Membrane</keyword>
<dbReference type="AlphaFoldDB" id="A0A6J4Q9W3"/>
<feature type="transmembrane region" description="Helical" evidence="1">
    <location>
        <begin position="67"/>
        <end position="85"/>
    </location>
</feature>